<comment type="caution">
    <text evidence="1">The sequence shown here is derived from an EMBL/GenBank/DDBJ whole genome shotgun (WGS) entry which is preliminary data.</text>
</comment>
<dbReference type="EMBL" id="JAVDVQ010000042">
    <property type="protein sequence ID" value="MDR7085028.1"/>
    <property type="molecule type" value="Genomic_DNA"/>
</dbReference>
<name>A0ABU1UIP3_9MICC</name>
<evidence type="ECO:0000313" key="1">
    <source>
        <dbReference type="EMBL" id="MDR7085028.1"/>
    </source>
</evidence>
<evidence type="ECO:0000313" key="2">
    <source>
        <dbReference type="Proteomes" id="UP001252243"/>
    </source>
</evidence>
<dbReference type="Proteomes" id="UP001252243">
    <property type="component" value="Unassembled WGS sequence"/>
</dbReference>
<protein>
    <submittedName>
        <fullName evidence="1">Uncharacterized protein</fullName>
    </submittedName>
</protein>
<dbReference type="RefSeq" id="WP_310062352.1">
    <property type="nucleotide sequence ID" value="NZ_JAVDVQ010000042.1"/>
</dbReference>
<sequence length="68" mass="7898">MRRGIAYREQGGASRDRPPELLQRVLMGRAFSYSKEGDRVMGRRDFGTVKAENSNYPGLREFLAWYQV</sequence>
<organism evidence="1 2">
    <name type="scientific">Arthrobacter ginsengisoli</name>
    <dbReference type="NCBI Taxonomy" id="1356565"/>
    <lineage>
        <taxon>Bacteria</taxon>
        <taxon>Bacillati</taxon>
        <taxon>Actinomycetota</taxon>
        <taxon>Actinomycetes</taxon>
        <taxon>Micrococcales</taxon>
        <taxon>Micrococcaceae</taxon>
        <taxon>Arthrobacter</taxon>
    </lineage>
</organism>
<accession>A0ABU1UIP3</accession>
<keyword evidence="2" id="KW-1185">Reference proteome</keyword>
<reference evidence="1 2" key="1">
    <citation type="submission" date="2023-07" db="EMBL/GenBank/DDBJ databases">
        <title>Sorghum-associated microbial communities from plants grown in Nebraska, USA.</title>
        <authorList>
            <person name="Schachtman D."/>
        </authorList>
    </citation>
    <scope>NUCLEOTIDE SEQUENCE [LARGE SCALE GENOMIC DNA]</scope>
    <source>
        <strain evidence="1 2">BE167</strain>
    </source>
</reference>
<proteinExistence type="predicted"/>
<gene>
    <name evidence="1" type="ORF">J2X01_004348</name>
</gene>